<evidence type="ECO:0000256" key="1">
    <source>
        <dbReference type="ARBA" id="ARBA00004496"/>
    </source>
</evidence>
<sequence>MLLTVKRLLGQQCRLQVSGEERISLVKSLVCEELNVPENQQTLLFQGKVLEGEHKLSDYLIGPESILYLVIKKPEQAHPEEPSKPTAVQPHSVWYRLSQVLEKHFRTSDAVRVLERVLNDYYKGLGLLSLENIEELAGDLLSPEEGEGEPVATGELPQQKGHPTAPVSESRKDKATQTEPQEMLGGRWCWKNSGVDLFREV</sequence>
<organism evidence="5 6">
    <name type="scientific">Podarcis lilfordi</name>
    <name type="common">Lilford's wall lizard</name>
    <dbReference type="NCBI Taxonomy" id="74358"/>
    <lineage>
        <taxon>Eukaryota</taxon>
        <taxon>Metazoa</taxon>
        <taxon>Chordata</taxon>
        <taxon>Craniata</taxon>
        <taxon>Vertebrata</taxon>
        <taxon>Euteleostomi</taxon>
        <taxon>Lepidosauria</taxon>
        <taxon>Squamata</taxon>
        <taxon>Bifurcata</taxon>
        <taxon>Unidentata</taxon>
        <taxon>Episquamata</taxon>
        <taxon>Laterata</taxon>
        <taxon>Lacertibaenia</taxon>
        <taxon>Lacertidae</taxon>
        <taxon>Podarcis</taxon>
    </lineage>
</organism>
<gene>
    <name evidence="5" type="ORF">PODLI_1B034239</name>
</gene>
<dbReference type="Proteomes" id="UP001178461">
    <property type="component" value="Chromosome 6"/>
</dbReference>
<protein>
    <submittedName>
        <fullName evidence="5">4A</fullName>
    </submittedName>
</protein>
<evidence type="ECO:0000256" key="2">
    <source>
        <dbReference type="ARBA" id="ARBA00022490"/>
    </source>
</evidence>
<dbReference type="Gene3D" id="3.10.20.90">
    <property type="entry name" value="Phosphatidylinositol 3-kinase Catalytic Subunit, Chain A, domain 1"/>
    <property type="match status" value="1"/>
</dbReference>
<proteinExistence type="predicted"/>
<dbReference type="InterPro" id="IPR041421">
    <property type="entry name" value="Ubl4_C_TUGS"/>
</dbReference>
<comment type="subcellular location">
    <subcellularLocation>
        <location evidence="1">Cytoplasm</location>
    </subcellularLocation>
</comment>
<dbReference type="InterPro" id="IPR043317">
    <property type="entry name" value="UBL4B"/>
</dbReference>
<dbReference type="SMART" id="SM00213">
    <property type="entry name" value="UBQ"/>
    <property type="match status" value="1"/>
</dbReference>
<dbReference type="SUPFAM" id="SSF54236">
    <property type="entry name" value="Ubiquitin-like"/>
    <property type="match status" value="1"/>
</dbReference>
<evidence type="ECO:0000313" key="6">
    <source>
        <dbReference type="Proteomes" id="UP001178461"/>
    </source>
</evidence>
<dbReference type="AlphaFoldDB" id="A0AA35KFL2"/>
<accession>A0AA35KFL2</accession>
<keyword evidence="6" id="KW-1185">Reference proteome</keyword>
<dbReference type="GO" id="GO:0005737">
    <property type="term" value="C:cytoplasm"/>
    <property type="evidence" value="ECO:0007669"/>
    <property type="project" value="UniProtKB-SubCell"/>
</dbReference>
<dbReference type="PANTHER" id="PTHR47905">
    <property type="entry name" value="UBIQUITIN-LIKE PROTEIN 4B"/>
    <property type="match status" value="1"/>
</dbReference>
<dbReference type="InterPro" id="IPR029071">
    <property type="entry name" value="Ubiquitin-like_domsf"/>
</dbReference>
<dbReference type="Pfam" id="PF00240">
    <property type="entry name" value="ubiquitin"/>
    <property type="match status" value="1"/>
</dbReference>
<name>A0AA35KFL2_9SAUR</name>
<evidence type="ECO:0000259" key="4">
    <source>
        <dbReference type="PROSITE" id="PS50053"/>
    </source>
</evidence>
<evidence type="ECO:0000256" key="3">
    <source>
        <dbReference type="SAM" id="MobiDB-lite"/>
    </source>
</evidence>
<feature type="region of interest" description="Disordered" evidence="3">
    <location>
        <begin position="142"/>
        <end position="182"/>
    </location>
</feature>
<dbReference type="PANTHER" id="PTHR47905:SF1">
    <property type="entry name" value="UBIQUITIN-LIKE PROTEIN 4B"/>
    <property type="match status" value="1"/>
</dbReference>
<reference evidence="5" key="1">
    <citation type="submission" date="2022-12" db="EMBL/GenBank/DDBJ databases">
        <authorList>
            <person name="Alioto T."/>
            <person name="Alioto T."/>
            <person name="Gomez Garrido J."/>
        </authorList>
    </citation>
    <scope>NUCLEOTIDE SEQUENCE</scope>
</reference>
<feature type="domain" description="Ubiquitin-like" evidence="4">
    <location>
        <begin position="1"/>
        <end position="76"/>
    </location>
</feature>
<dbReference type="InterPro" id="IPR000626">
    <property type="entry name" value="Ubiquitin-like_dom"/>
</dbReference>
<evidence type="ECO:0000313" key="5">
    <source>
        <dbReference type="EMBL" id="CAI5777411.1"/>
    </source>
</evidence>
<dbReference type="PROSITE" id="PS50053">
    <property type="entry name" value="UBIQUITIN_2"/>
    <property type="match status" value="1"/>
</dbReference>
<keyword evidence="2" id="KW-0963">Cytoplasm</keyword>
<dbReference type="Pfam" id="PF17840">
    <property type="entry name" value="Tugs"/>
    <property type="match status" value="1"/>
</dbReference>
<dbReference type="InterPro" id="IPR019956">
    <property type="entry name" value="Ubiquitin_dom"/>
</dbReference>
<dbReference type="EMBL" id="OX395131">
    <property type="protein sequence ID" value="CAI5777411.1"/>
    <property type="molecule type" value="Genomic_DNA"/>
</dbReference>
<dbReference type="PRINTS" id="PR00348">
    <property type="entry name" value="UBIQUITIN"/>
</dbReference>